<reference evidence="2" key="1">
    <citation type="submission" date="2017-04" db="EMBL/GenBank/DDBJ databases">
        <title>Function of individual gut microbiota members based on whole genome sequencing of pure cultures obtained from chicken caecum.</title>
        <authorList>
            <person name="Medvecky M."/>
            <person name="Cejkova D."/>
            <person name="Polansky O."/>
            <person name="Karasova D."/>
            <person name="Kubasova T."/>
            <person name="Cizek A."/>
            <person name="Rychlik I."/>
        </authorList>
    </citation>
    <scope>NUCLEOTIDE SEQUENCE [LARGE SCALE GENOMIC DNA]</scope>
    <source>
        <strain evidence="2">An5</strain>
    </source>
</reference>
<evidence type="ECO:0000313" key="2">
    <source>
        <dbReference type="Proteomes" id="UP000195781"/>
    </source>
</evidence>
<protein>
    <recommendedName>
        <fullName evidence="3">Mannose-6-phosphate isomerase</fullName>
    </recommendedName>
</protein>
<evidence type="ECO:0000313" key="1">
    <source>
        <dbReference type="EMBL" id="OUN88620.1"/>
    </source>
</evidence>
<dbReference type="Gene3D" id="2.60.120.10">
    <property type="entry name" value="Jelly Rolls"/>
    <property type="match status" value="2"/>
</dbReference>
<organism evidence="1 2">
    <name type="scientific">[Collinsella] massiliensis</name>
    <dbReference type="NCBI Taxonomy" id="1232426"/>
    <lineage>
        <taxon>Bacteria</taxon>
        <taxon>Bacillati</taxon>
        <taxon>Actinomycetota</taxon>
        <taxon>Coriobacteriia</taxon>
        <taxon>Coriobacteriales</taxon>
        <taxon>Coriobacteriaceae</taxon>
        <taxon>Enorma</taxon>
    </lineage>
</organism>
<dbReference type="InterPro" id="IPR011051">
    <property type="entry name" value="RmlC_Cupin_sf"/>
</dbReference>
<dbReference type="RefSeq" id="WP_094335440.1">
    <property type="nucleotide sequence ID" value="NZ_NFIE01000010.1"/>
</dbReference>
<evidence type="ECO:0008006" key="3">
    <source>
        <dbReference type="Google" id="ProtNLM"/>
    </source>
</evidence>
<comment type="caution">
    <text evidence="1">The sequence shown here is derived from an EMBL/GenBank/DDBJ whole genome shotgun (WGS) entry which is preliminary data.</text>
</comment>
<dbReference type="InterPro" id="IPR014710">
    <property type="entry name" value="RmlC-like_jellyroll"/>
</dbReference>
<keyword evidence="2" id="KW-1185">Reference proteome</keyword>
<dbReference type="AlphaFoldDB" id="A0A1Y3Y2Q9"/>
<dbReference type="SUPFAM" id="SSF51182">
    <property type="entry name" value="RmlC-like cupins"/>
    <property type="match status" value="1"/>
</dbReference>
<dbReference type="EMBL" id="NFIE01000010">
    <property type="protein sequence ID" value="OUN88620.1"/>
    <property type="molecule type" value="Genomic_DNA"/>
</dbReference>
<proteinExistence type="predicted"/>
<gene>
    <name evidence="1" type="ORF">B5G02_05230</name>
</gene>
<name>A0A1Y3Y2Q9_9ACTN</name>
<dbReference type="Proteomes" id="UP000195781">
    <property type="component" value="Unassembled WGS sequence"/>
</dbReference>
<accession>A0A1Y3Y2Q9</accession>
<sequence length="312" mass="34304">MKRIYHIEPMYKSFIWAGRKLIDRFGIDTDLPNVGTIYCVIALPGELDNIVRETGEPLSAFYASNRELFACSDEVFPVRMTITCNEGFQSYQLHPDDAYALAHEGCRGKVSGAVTLDDEGHVGTWLFGHKVASLEEFKDCVERRDWNRLFDTLTVHDGDFVHTPAGVIHGGNGAGAVSATFGTNGDITYRFFDNDRDDPTRPLALDDVYACVHFPEVPFRAEPPHPVQVPGMKLITYHDVDGEYVALRMKVEGETSFGYDSFLFITCVAGAGSVGGTPIGLGETLLVPAGFGSFELQGDMDCIAISYHAKEA</sequence>
<dbReference type="OrthoDB" id="9808275at2"/>